<keyword evidence="1" id="KW-0732">Signal</keyword>
<feature type="signal peptide" evidence="1">
    <location>
        <begin position="1"/>
        <end position="29"/>
    </location>
</feature>
<evidence type="ECO:0000313" key="2">
    <source>
        <dbReference type="EMBL" id="QIS05580.1"/>
    </source>
</evidence>
<dbReference type="AlphaFoldDB" id="A0A6G9XXI2"/>
<evidence type="ECO:0000313" key="3">
    <source>
        <dbReference type="Proteomes" id="UP000501705"/>
    </source>
</evidence>
<evidence type="ECO:0000256" key="1">
    <source>
        <dbReference type="SAM" id="SignalP"/>
    </source>
</evidence>
<proteinExistence type="predicted"/>
<feature type="chain" id="PRO_5038941211" description="Lipoprotein" evidence="1">
    <location>
        <begin position="30"/>
        <end position="182"/>
    </location>
</feature>
<reference evidence="2 3" key="1">
    <citation type="journal article" date="2019" name="ACS Chem. Biol.">
        <title>Identification and Mobilization of a Cryptic Antibiotic Biosynthesis Gene Locus from a Human-Pathogenic Nocardia Isolate.</title>
        <authorList>
            <person name="Herisse M."/>
            <person name="Ishida K."/>
            <person name="Porter J.L."/>
            <person name="Howden B."/>
            <person name="Hertweck C."/>
            <person name="Stinear T.P."/>
            <person name="Pidot S.J."/>
        </authorList>
    </citation>
    <scope>NUCLEOTIDE SEQUENCE [LARGE SCALE GENOMIC DNA]</scope>
    <source>
        <strain evidence="2 3">AUSMDU00024985</strain>
    </source>
</reference>
<dbReference type="RefSeq" id="WP_167464650.1">
    <property type="nucleotide sequence ID" value="NZ_CP046171.1"/>
</dbReference>
<protein>
    <recommendedName>
        <fullName evidence="4">Lipoprotein</fullName>
    </recommendedName>
</protein>
<dbReference type="EMBL" id="CP046171">
    <property type="protein sequence ID" value="QIS05580.1"/>
    <property type="molecule type" value="Genomic_DNA"/>
</dbReference>
<evidence type="ECO:0008006" key="4">
    <source>
        <dbReference type="Google" id="ProtNLM"/>
    </source>
</evidence>
<name>A0A6G9XXI2_NOCBR</name>
<dbReference type="Proteomes" id="UP000501705">
    <property type="component" value="Chromosome"/>
</dbReference>
<accession>A0A6G9XXI2</accession>
<sequence length="182" mass="19393">MSMIGHRNRLCTKAFSVNATRMVAGVAGATTVLIVAACSSTEQPSPASAAPTTPTVQTTVAWSPPVYRNTPSSPGDVVVTRDQLIGNTVAGARELLSSGSWKPEILEGTYVSTSPGQPAPDTASTESWRIVGACFTPDYKVRITAKAPEQFHDSELPRMRDGRYDSSECHNGWNGINLSQKP</sequence>
<gene>
    <name evidence="2" type="ORF">F5X71_27620</name>
</gene>
<organism evidence="2 3">
    <name type="scientific">Nocardia brasiliensis</name>
    <dbReference type="NCBI Taxonomy" id="37326"/>
    <lineage>
        <taxon>Bacteria</taxon>
        <taxon>Bacillati</taxon>
        <taxon>Actinomycetota</taxon>
        <taxon>Actinomycetes</taxon>
        <taxon>Mycobacteriales</taxon>
        <taxon>Nocardiaceae</taxon>
        <taxon>Nocardia</taxon>
    </lineage>
</organism>